<reference evidence="1 2" key="1">
    <citation type="submission" date="2018-08" db="EMBL/GenBank/DDBJ databases">
        <title>Parvularcula sp. SM1705, isolated from surface water of the South Sea China.</title>
        <authorList>
            <person name="Sun L."/>
        </authorList>
    </citation>
    <scope>NUCLEOTIDE SEQUENCE [LARGE SCALE GENOMIC DNA]</scope>
    <source>
        <strain evidence="1 2">SM1705</strain>
    </source>
</reference>
<protein>
    <recommendedName>
        <fullName evidence="3">Sulfotransferase family protein</fullName>
    </recommendedName>
</protein>
<dbReference type="Proteomes" id="UP000264589">
    <property type="component" value="Unassembled WGS sequence"/>
</dbReference>
<dbReference type="Pfam" id="PF03567">
    <property type="entry name" value="Sulfotransfer_2"/>
    <property type="match status" value="1"/>
</dbReference>
<dbReference type="InterPro" id="IPR005331">
    <property type="entry name" value="Sulfotransferase"/>
</dbReference>
<dbReference type="GO" id="GO:0016020">
    <property type="term" value="C:membrane"/>
    <property type="evidence" value="ECO:0007669"/>
    <property type="project" value="InterPro"/>
</dbReference>
<keyword evidence="2" id="KW-1185">Reference proteome</keyword>
<dbReference type="AlphaFoldDB" id="A0A371RL34"/>
<dbReference type="OrthoDB" id="288532at2"/>
<proteinExistence type="predicted"/>
<dbReference type="InParanoid" id="A0A371RL34"/>
<evidence type="ECO:0008006" key="3">
    <source>
        <dbReference type="Google" id="ProtNLM"/>
    </source>
</evidence>
<dbReference type="InterPro" id="IPR027417">
    <property type="entry name" value="P-loop_NTPase"/>
</dbReference>
<sequence length="213" mass="24610">MELATKQMLRRWYERATFKVNVPQPCIHRGCLFVHIPRAAGSSLCLAMFGVQVGHRKLKEYQLGRDRQMNQLLKFTVCRNPIDRAYSGYRFLTVGGLTRSDEEWANKHDVGKMSFDGFVRDVLVKERNRPHVHFIPQHEFVERYTYGPVGVDVICRYENLAEDVGAVAKKLGMELDLTHVNASPAAKEEHDPETIVMLKRLYAKDFYVFGYSL</sequence>
<gene>
    <name evidence="1" type="ORF">DX908_13285</name>
</gene>
<dbReference type="EMBL" id="QUQO01000001">
    <property type="protein sequence ID" value="RFB06154.1"/>
    <property type="molecule type" value="Genomic_DNA"/>
</dbReference>
<accession>A0A371RL34</accession>
<dbReference type="SUPFAM" id="SSF52540">
    <property type="entry name" value="P-loop containing nucleoside triphosphate hydrolases"/>
    <property type="match status" value="1"/>
</dbReference>
<organism evidence="1 2">
    <name type="scientific">Parvularcula marina</name>
    <dbReference type="NCBI Taxonomy" id="2292771"/>
    <lineage>
        <taxon>Bacteria</taxon>
        <taxon>Pseudomonadati</taxon>
        <taxon>Pseudomonadota</taxon>
        <taxon>Alphaproteobacteria</taxon>
        <taxon>Parvularculales</taxon>
        <taxon>Parvularculaceae</taxon>
        <taxon>Parvularcula</taxon>
    </lineage>
</organism>
<name>A0A371RL34_9PROT</name>
<dbReference type="RefSeq" id="WP_116392787.1">
    <property type="nucleotide sequence ID" value="NZ_QUQO01000001.1"/>
</dbReference>
<evidence type="ECO:0000313" key="2">
    <source>
        <dbReference type="Proteomes" id="UP000264589"/>
    </source>
</evidence>
<dbReference type="GO" id="GO:0008146">
    <property type="term" value="F:sulfotransferase activity"/>
    <property type="evidence" value="ECO:0007669"/>
    <property type="project" value="InterPro"/>
</dbReference>
<evidence type="ECO:0000313" key="1">
    <source>
        <dbReference type="EMBL" id="RFB06154.1"/>
    </source>
</evidence>
<comment type="caution">
    <text evidence="1">The sequence shown here is derived from an EMBL/GenBank/DDBJ whole genome shotgun (WGS) entry which is preliminary data.</text>
</comment>